<organism evidence="1 2">
    <name type="scientific">Plantibacter flavus</name>
    <dbReference type="NCBI Taxonomy" id="150123"/>
    <lineage>
        <taxon>Bacteria</taxon>
        <taxon>Bacillati</taxon>
        <taxon>Actinomycetota</taxon>
        <taxon>Actinomycetes</taxon>
        <taxon>Micrococcales</taxon>
        <taxon>Microbacteriaceae</taxon>
        <taxon>Plantibacter</taxon>
    </lineage>
</organism>
<proteinExistence type="predicted"/>
<evidence type="ECO:0008006" key="3">
    <source>
        <dbReference type="Google" id="ProtNLM"/>
    </source>
</evidence>
<gene>
    <name evidence="1" type="ORF">EDD42_4038</name>
</gene>
<reference evidence="1 2" key="1">
    <citation type="submission" date="2018-11" db="EMBL/GenBank/DDBJ databases">
        <title>Sequencing the genomes of 1000 actinobacteria strains.</title>
        <authorList>
            <person name="Klenk H.-P."/>
        </authorList>
    </citation>
    <scope>NUCLEOTIDE SEQUENCE [LARGE SCALE GENOMIC DNA]</scope>
    <source>
        <strain evidence="1 2">DSM 14012</strain>
    </source>
</reference>
<keyword evidence="2" id="KW-1185">Reference proteome</keyword>
<comment type="caution">
    <text evidence="1">The sequence shown here is derived from an EMBL/GenBank/DDBJ whole genome shotgun (WGS) entry which is preliminary data.</text>
</comment>
<evidence type="ECO:0000313" key="1">
    <source>
        <dbReference type="EMBL" id="ROR76085.1"/>
    </source>
</evidence>
<dbReference type="EMBL" id="RKHL01000002">
    <property type="protein sequence ID" value="ROR76085.1"/>
    <property type="molecule type" value="Genomic_DNA"/>
</dbReference>
<evidence type="ECO:0000313" key="2">
    <source>
        <dbReference type="Proteomes" id="UP000266915"/>
    </source>
</evidence>
<name>A0A3N2BLE4_9MICO</name>
<sequence length="212" mass="22733">MGTRHKGVSRRRATLIAILSFAVGIVGATTSTAAGGFLQDLATDQRRAAEVDAFGSASCPDEWRPSRPDAENLDILVRASPEDCWTSSVAVGESKTVDVVVRYSNYTKDTIKDVSLHGWIPDGVTLVASSTYLSNTTNPKGYLVANDSILVDGVNIGDYDPRGVAYVKYTIQVTEDYAPVNCGPNMFSAAIRQSYPSGTVWSTAGVITKREC</sequence>
<dbReference type="Proteomes" id="UP000266915">
    <property type="component" value="Unassembled WGS sequence"/>
</dbReference>
<dbReference type="AlphaFoldDB" id="A0A3N2BLE4"/>
<protein>
    <recommendedName>
        <fullName evidence="3">DUF11 domain-containing protein</fullName>
    </recommendedName>
</protein>
<dbReference type="RefSeq" id="WP_085514135.1">
    <property type="nucleotide sequence ID" value="NZ_FXAP01000007.1"/>
</dbReference>
<accession>A0A3N2BLE4</accession>